<evidence type="ECO:0000313" key="1">
    <source>
        <dbReference type="EMBL" id="NUB90401.1"/>
    </source>
</evidence>
<organism evidence="1 2">
    <name type="scientific">Haloterrigena gelatinilytica</name>
    <dbReference type="NCBI Taxonomy" id="2741724"/>
    <lineage>
        <taxon>Archaea</taxon>
        <taxon>Methanobacteriati</taxon>
        <taxon>Methanobacteriota</taxon>
        <taxon>Stenosarchaea group</taxon>
        <taxon>Halobacteria</taxon>
        <taxon>Halobacteriales</taxon>
        <taxon>Natrialbaceae</taxon>
        <taxon>Haloterrigena</taxon>
    </lineage>
</organism>
<name>A0A8J8KEA9_9EURY</name>
<dbReference type="EMBL" id="JABURA010000001">
    <property type="protein sequence ID" value="NUB90401.1"/>
    <property type="molecule type" value="Genomic_DNA"/>
</dbReference>
<proteinExistence type="predicted"/>
<accession>A0A8J8KEA9</accession>
<dbReference type="OrthoDB" id="265568at2157"/>
<reference evidence="1" key="1">
    <citation type="submission" date="2020-06" db="EMBL/GenBank/DDBJ databases">
        <title>Haloterrigena sp. nov., an extremely halophilic archaeon isolated from a saline sediment.</title>
        <authorList>
            <person name="Liu B.-B."/>
        </authorList>
    </citation>
    <scope>NUCLEOTIDE SEQUENCE</scope>
    <source>
        <strain evidence="1">SYSU A121-1</strain>
    </source>
</reference>
<evidence type="ECO:0000313" key="2">
    <source>
        <dbReference type="Proteomes" id="UP000728647"/>
    </source>
</evidence>
<dbReference type="InterPro" id="IPR008972">
    <property type="entry name" value="Cupredoxin"/>
</dbReference>
<dbReference type="Gene3D" id="2.60.40.420">
    <property type="entry name" value="Cupredoxins - blue copper proteins"/>
    <property type="match status" value="1"/>
</dbReference>
<dbReference type="RefSeq" id="WP_174701424.1">
    <property type="nucleotide sequence ID" value="NZ_JABURA010000001.1"/>
</dbReference>
<dbReference type="AlphaFoldDB" id="A0A8J8KEA9"/>
<sequence>MAPNGANRRGANRRTVLSAVAGTVATVSVAGCLGGADSEADEPEPGLDQATAVEGDTDPEAWRDVESLRFDGYVGGWLGLEPSAIEGVENPTLVLVEGREYEVTWENKDGIHHNFAFWDDEREVVEDYSTDGTDVEGERETLVFEATAEMDTYRCEYQPAGQKGSVELI</sequence>
<protein>
    <submittedName>
        <fullName evidence="1">Uncharacterized protein</fullName>
    </submittedName>
</protein>
<comment type="caution">
    <text evidence="1">The sequence shown here is derived from an EMBL/GenBank/DDBJ whole genome shotgun (WGS) entry which is preliminary data.</text>
</comment>
<gene>
    <name evidence="1" type="ORF">HT576_05030</name>
</gene>
<dbReference type="Proteomes" id="UP000728647">
    <property type="component" value="Unassembled WGS sequence"/>
</dbReference>